<organism evidence="8 9">
    <name type="scientific">Mesomycoplasma hyorhinis SK76</name>
    <dbReference type="NCBI Taxonomy" id="1118964"/>
    <lineage>
        <taxon>Bacteria</taxon>
        <taxon>Bacillati</taxon>
        <taxon>Mycoplasmatota</taxon>
        <taxon>Mycoplasmoidales</taxon>
        <taxon>Metamycoplasmataceae</taxon>
        <taxon>Mesomycoplasma</taxon>
    </lineage>
</organism>
<dbReference type="SUPFAM" id="SSF53613">
    <property type="entry name" value="Ribokinase-like"/>
    <property type="match status" value="1"/>
</dbReference>
<sequence length="314" mass="36037">MFLTITFSPSVDLIIQTQDFEINQLNRYKNFNIFPGGKGINASVVLNRMGFTNQAISFFDNDTFNNLASFWQKENLNIINIANNKTKTTRYNVKMFAENASFFELNGPKNEISNFQKNKLKKILNSLNKNDFVYILGVVEEELLTQICEILKKKQVKFGLDIDTNNIEKFLAFEPYFYKPNIDELRTNFKLTKDDNILQTLKQIQAKGSKNILLSLGQEGCILLDEKQNFYKSWVETKIKVKSTVGAGDTLGSVFIANYLKTKNVAKSLILASACASSTVSQWWLTKKKEALSFKKYIKIKKLKNDQTNKDFIL</sequence>
<evidence type="ECO:0000256" key="2">
    <source>
        <dbReference type="ARBA" id="ARBA00022679"/>
    </source>
</evidence>
<evidence type="ECO:0000256" key="3">
    <source>
        <dbReference type="ARBA" id="ARBA00022741"/>
    </source>
</evidence>
<dbReference type="Gene3D" id="3.40.1190.20">
    <property type="match status" value="1"/>
</dbReference>
<evidence type="ECO:0000313" key="8">
    <source>
        <dbReference type="EMBL" id="AFX74493.1"/>
    </source>
</evidence>
<keyword evidence="2 6" id="KW-0808">Transferase</keyword>
<dbReference type="AlphaFoldDB" id="A0AAI8FE61"/>
<accession>A0AAI8FE61</accession>
<reference evidence="8 9" key="1">
    <citation type="journal article" date="2013" name="Genome Announc.">
        <title>Complete Genome Sequence of Mycoplasma hyorhinis Strain SK76.</title>
        <authorList>
            <person name="Goodison S."/>
            <person name="Urquidi V."/>
            <person name="Kumar D."/>
            <person name="Reyes L."/>
            <person name="Rosser C.J."/>
        </authorList>
    </citation>
    <scope>NUCLEOTIDE SEQUENCE [LARGE SCALE GENOMIC DNA]</scope>
    <source>
        <strain evidence="8 9">SK76</strain>
    </source>
</reference>
<gene>
    <name evidence="8" type="ORF">MOS_581</name>
</gene>
<evidence type="ECO:0000256" key="6">
    <source>
        <dbReference type="PIRNR" id="PIRNR000535"/>
    </source>
</evidence>
<dbReference type="PANTHER" id="PTHR46566:SF1">
    <property type="entry name" value="1-PHOSPHOFRUCTOKINASE"/>
    <property type="match status" value="1"/>
</dbReference>
<keyword evidence="3" id="KW-0547">Nucleotide-binding</keyword>
<comment type="similarity">
    <text evidence="1">Belongs to the carbohydrate kinase PfkB family.</text>
</comment>
<dbReference type="PIRSF" id="PIRSF000535">
    <property type="entry name" value="1PFK/6PFK/LacC"/>
    <property type="match status" value="1"/>
</dbReference>
<dbReference type="InterPro" id="IPR011611">
    <property type="entry name" value="PfkB_dom"/>
</dbReference>
<dbReference type="GeneID" id="93248675"/>
<dbReference type="PANTHER" id="PTHR46566">
    <property type="entry name" value="1-PHOSPHOFRUCTOKINASE-RELATED"/>
    <property type="match status" value="1"/>
</dbReference>
<feature type="domain" description="Carbohydrate kinase PfkB" evidence="7">
    <location>
        <begin position="11"/>
        <end position="282"/>
    </location>
</feature>
<dbReference type="InterPro" id="IPR017583">
    <property type="entry name" value="Tagatose/fructose_Pkinase"/>
</dbReference>
<dbReference type="PRINTS" id="PR00990">
    <property type="entry name" value="RIBOKINASE"/>
</dbReference>
<dbReference type="Proteomes" id="UP000009399">
    <property type="component" value="Chromosome"/>
</dbReference>
<dbReference type="InterPro" id="IPR002139">
    <property type="entry name" value="Ribo/fructo_kinase"/>
</dbReference>
<proteinExistence type="inferred from homology"/>
<dbReference type="KEGG" id="mhs:MOS_581"/>
<dbReference type="InterPro" id="IPR029056">
    <property type="entry name" value="Ribokinase-like"/>
</dbReference>
<evidence type="ECO:0000256" key="5">
    <source>
        <dbReference type="ARBA" id="ARBA00022840"/>
    </source>
</evidence>
<evidence type="ECO:0000256" key="4">
    <source>
        <dbReference type="ARBA" id="ARBA00022777"/>
    </source>
</evidence>
<dbReference type="GO" id="GO:0005524">
    <property type="term" value="F:ATP binding"/>
    <property type="evidence" value="ECO:0007669"/>
    <property type="project" value="UniProtKB-KW"/>
</dbReference>
<dbReference type="RefSeq" id="WP_013302331.1">
    <property type="nucleotide sequence ID" value="NC_019552.1"/>
</dbReference>
<keyword evidence="5" id="KW-0067">ATP-binding</keyword>
<protein>
    <submittedName>
        <fullName evidence="8">1-phosphofructokinase</fullName>
    </submittedName>
</protein>
<dbReference type="Pfam" id="PF00294">
    <property type="entry name" value="PfkB"/>
    <property type="match status" value="1"/>
</dbReference>
<dbReference type="GO" id="GO:0008443">
    <property type="term" value="F:phosphofructokinase activity"/>
    <property type="evidence" value="ECO:0007669"/>
    <property type="project" value="TreeGrafter"/>
</dbReference>
<name>A0AAI8FE61_MESHY</name>
<evidence type="ECO:0000256" key="1">
    <source>
        <dbReference type="ARBA" id="ARBA00010688"/>
    </source>
</evidence>
<keyword evidence="4" id="KW-0418">Kinase</keyword>
<evidence type="ECO:0000259" key="7">
    <source>
        <dbReference type="Pfam" id="PF00294"/>
    </source>
</evidence>
<evidence type="ECO:0000313" key="9">
    <source>
        <dbReference type="Proteomes" id="UP000009399"/>
    </source>
</evidence>
<dbReference type="EMBL" id="CP003914">
    <property type="protein sequence ID" value="AFX74493.1"/>
    <property type="molecule type" value="Genomic_DNA"/>
</dbReference>
<dbReference type="GO" id="GO:0005829">
    <property type="term" value="C:cytosol"/>
    <property type="evidence" value="ECO:0007669"/>
    <property type="project" value="TreeGrafter"/>
</dbReference>